<gene>
    <name evidence="2" type="ORF">C8Q71DRAFT_193012</name>
</gene>
<reference evidence="2 3" key="1">
    <citation type="journal article" date="2021" name="Environ. Microbiol.">
        <title>Gene family expansions and transcriptome signatures uncover fungal adaptations to wood decay.</title>
        <authorList>
            <person name="Hage H."/>
            <person name="Miyauchi S."/>
            <person name="Viragh M."/>
            <person name="Drula E."/>
            <person name="Min B."/>
            <person name="Chaduli D."/>
            <person name="Navarro D."/>
            <person name="Favel A."/>
            <person name="Norest M."/>
            <person name="Lesage-Meessen L."/>
            <person name="Balint B."/>
            <person name="Merenyi Z."/>
            <person name="de Eugenio L."/>
            <person name="Morin E."/>
            <person name="Martinez A.T."/>
            <person name="Baldrian P."/>
            <person name="Stursova M."/>
            <person name="Martinez M.J."/>
            <person name="Novotny C."/>
            <person name="Magnuson J.K."/>
            <person name="Spatafora J.W."/>
            <person name="Maurice S."/>
            <person name="Pangilinan J."/>
            <person name="Andreopoulos W."/>
            <person name="LaButti K."/>
            <person name="Hundley H."/>
            <person name="Na H."/>
            <person name="Kuo A."/>
            <person name="Barry K."/>
            <person name="Lipzen A."/>
            <person name="Henrissat B."/>
            <person name="Riley R."/>
            <person name="Ahrendt S."/>
            <person name="Nagy L.G."/>
            <person name="Grigoriev I.V."/>
            <person name="Martin F."/>
            <person name="Rosso M.N."/>
        </authorList>
    </citation>
    <scope>NUCLEOTIDE SEQUENCE [LARGE SCALE GENOMIC DNA]</scope>
    <source>
        <strain evidence="2 3">CIRM-BRFM 1785</strain>
    </source>
</reference>
<proteinExistence type="predicted"/>
<dbReference type="Proteomes" id="UP000814176">
    <property type="component" value="Unassembled WGS sequence"/>
</dbReference>
<feature type="compositionally biased region" description="Polar residues" evidence="1">
    <location>
        <begin position="24"/>
        <end position="36"/>
    </location>
</feature>
<organism evidence="2 3">
    <name type="scientific">Rhodofomes roseus</name>
    <dbReference type="NCBI Taxonomy" id="34475"/>
    <lineage>
        <taxon>Eukaryota</taxon>
        <taxon>Fungi</taxon>
        <taxon>Dikarya</taxon>
        <taxon>Basidiomycota</taxon>
        <taxon>Agaricomycotina</taxon>
        <taxon>Agaricomycetes</taxon>
        <taxon>Polyporales</taxon>
        <taxon>Rhodofomes</taxon>
    </lineage>
</organism>
<feature type="region of interest" description="Disordered" evidence="1">
    <location>
        <begin position="1"/>
        <end position="82"/>
    </location>
</feature>
<accession>A0ABQ8K7P9</accession>
<name>A0ABQ8K7P9_9APHY</name>
<dbReference type="GeneID" id="71997619"/>
<protein>
    <recommendedName>
        <fullName evidence="4">Chromo domain-containing protein</fullName>
    </recommendedName>
</protein>
<evidence type="ECO:0008006" key="4">
    <source>
        <dbReference type="Google" id="ProtNLM"/>
    </source>
</evidence>
<comment type="caution">
    <text evidence="2">The sequence shown here is derived from an EMBL/GenBank/DDBJ whole genome shotgun (WGS) entry which is preliminary data.</text>
</comment>
<keyword evidence="3" id="KW-1185">Reference proteome</keyword>
<evidence type="ECO:0000313" key="2">
    <source>
        <dbReference type="EMBL" id="KAH9833178.1"/>
    </source>
</evidence>
<sequence length="254" mass="28649">MRRSSRRASACNCTPTRSERNEPSAASQGNVEQTSPFREVGSHGLRIQVVESPNTTRPMSAPQPEQHDPSSGRQEGQPRPSAVLLGKRPETHRQTIANANASASTVGLPIDRPTIPTLRLVDRSSRLLLPIPSRREYAIRSRPEKVGWYASEGPLLSAVPMPPEEASLADLYTNIYEDQGWHYLQIWLRVDPPNWVKVEENYPHPYLEDHVLRILDKGEPRWVTKKTYRKYVTCWRKQGYRISEGGPSGLPGSP</sequence>
<dbReference type="RefSeq" id="XP_047775944.1">
    <property type="nucleotide sequence ID" value="XM_047916887.1"/>
</dbReference>
<dbReference type="EMBL" id="JADCUA010000019">
    <property type="protein sequence ID" value="KAH9833178.1"/>
    <property type="molecule type" value="Genomic_DNA"/>
</dbReference>
<evidence type="ECO:0000313" key="3">
    <source>
        <dbReference type="Proteomes" id="UP000814176"/>
    </source>
</evidence>
<evidence type="ECO:0000256" key="1">
    <source>
        <dbReference type="SAM" id="MobiDB-lite"/>
    </source>
</evidence>